<protein>
    <submittedName>
        <fullName evidence="1">Uncharacterized protein</fullName>
    </submittedName>
</protein>
<gene>
    <name evidence="1" type="ORF">JO380_000771</name>
</gene>
<sequence>MRKTEPTIAGRQLDRGSVIGPLVASGVHVDDCWSDWGPPDGQRPLLHGLTLTDLRLTRVALSGAVLRDVRVEGLSCDKTSMFFFANQFERVTLRGRVGTVILNPKHVSPEYERAYVDAIRAAEADVEWTLDITEAVGKVEVRGYAADRIRRDPETQVVVRRENLLDGRWRTFDWEGTAFRVGLDLMVRAGWPDTVLTVDATRRNHRTQLSVLRRLRDEGIADQR</sequence>
<reference evidence="1 2" key="1">
    <citation type="submission" date="2023-07" db="EMBL/GenBank/DDBJ databases">
        <title>Sequencing the genomes of 1000 actinobacteria strains.</title>
        <authorList>
            <person name="Klenk H.-P."/>
        </authorList>
    </citation>
    <scope>NUCLEOTIDE SEQUENCE [LARGE SCALE GENOMIC DNA]</scope>
    <source>
        <strain evidence="1 2">DSM 14785</strain>
    </source>
</reference>
<dbReference type="Proteomes" id="UP001240250">
    <property type="component" value="Unassembled WGS sequence"/>
</dbReference>
<evidence type="ECO:0000313" key="2">
    <source>
        <dbReference type="Proteomes" id="UP001240250"/>
    </source>
</evidence>
<evidence type="ECO:0000313" key="1">
    <source>
        <dbReference type="EMBL" id="MDQ0424390.1"/>
    </source>
</evidence>
<dbReference type="EMBL" id="JAUSVM010000001">
    <property type="protein sequence ID" value="MDQ0424390.1"/>
    <property type="molecule type" value="Genomic_DNA"/>
</dbReference>
<dbReference type="RefSeq" id="WP_070319329.1">
    <property type="nucleotide sequence ID" value="NZ_JAUSVM010000001.1"/>
</dbReference>
<organism evidence="1 2">
    <name type="scientific">Cellulomonas iranensis</name>
    <dbReference type="NCBI Taxonomy" id="76862"/>
    <lineage>
        <taxon>Bacteria</taxon>
        <taxon>Bacillati</taxon>
        <taxon>Actinomycetota</taxon>
        <taxon>Actinomycetes</taxon>
        <taxon>Micrococcales</taxon>
        <taxon>Cellulomonadaceae</taxon>
        <taxon>Cellulomonas</taxon>
    </lineage>
</organism>
<comment type="caution">
    <text evidence="1">The sequence shown here is derived from an EMBL/GenBank/DDBJ whole genome shotgun (WGS) entry which is preliminary data.</text>
</comment>
<accession>A0ABU0GIE8</accession>
<proteinExistence type="predicted"/>
<name>A0ABU0GIE8_9CELL</name>
<keyword evidence="2" id="KW-1185">Reference proteome</keyword>